<dbReference type="EC" id="4.1.1.31" evidence="2"/>
<accession>A0A2P6RRQ4</accession>
<dbReference type="STRING" id="74649.A0A2P6RRQ4"/>
<feature type="transmembrane region" description="Helical" evidence="1">
    <location>
        <begin position="72"/>
        <end position="96"/>
    </location>
</feature>
<dbReference type="GO" id="GO:0008964">
    <property type="term" value="F:phosphoenolpyruvate carboxylase activity"/>
    <property type="evidence" value="ECO:0007669"/>
    <property type="project" value="UniProtKB-EC"/>
</dbReference>
<evidence type="ECO:0000313" key="2">
    <source>
        <dbReference type="EMBL" id="PRQ49113.1"/>
    </source>
</evidence>
<gene>
    <name evidence="2" type="ORF">RchiOBHm_Chr2g0118311</name>
</gene>
<dbReference type="EMBL" id="PDCK01000040">
    <property type="protein sequence ID" value="PRQ49113.1"/>
    <property type="molecule type" value="Genomic_DNA"/>
</dbReference>
<sequence>MQSACSMRLAGMEDTAELLEKKQASEISKMSLEEAPTLTRAFSHYLNLMGIAEVHHRSLNDLGKKKKIGLNFIYLLVTYFTTNRLLLASSSVVATLNPQSMN</sequence>
<keyword evidence="1" id="KW-0472">Membrane</keyword>
<organism evidence="2 3">
    <name type="scientific">Rosa chinensis</name>
    <name type="common">China rose</name>
    <dbReference type="NCBI Taxonomy" id="74649"/>
    <lineage>
        <taxon>Eukaryota</taxon>
        <taxon>Viridiplantae</taxon>
        <taxon>Streptophyta</taxon>
        <taxon>Embryophyta</taxon>
        <taxon>Tracheophyta</taxon>
        <taxon>Spermatophyta</taxon>
        <taxon>Magnoliopsida</taxon>
        <taxon>eudicotyledons</taxon>
        <taxon>Gunneridae</taxon>
        <taxon>Pentapetalae</taxon>
        <taxon>rosids</taxon>
        <taxon>fabids</taxon>
        <taxon>Rosales</taxon>
        <taxon>Rosaceae</taxon>
        <taxon>Rosoideae</taxon>
        <taxon>Rosoideae incertae sedis</taxon>
        <taxon>Rosa</taxon>
    </lineage>
</organism>
<comment type="caution">
    <text evidence="2">The sequence shown here is derived from an EMBL/GenBank/DDBJ whole genome shotgun (WGS) entry which is preliminary data.</text>
</comment>
<dbReference type="Gramene" id="PRQ49113">
    <property type="protein sequence ID" value="PRQ49113"/>
    <property type="gene ID" value="RchiOBHm_Chr2g0118311"/>
</dbReference>
<keyword evidence="2" id="KW-0670">Pyruvate</keyword>
<keyword evidence="3" id="KW-1185">Reference proteome</keyword>
<keyword evidence="1" id="KW-1133">Transmembrane helix</keyword>
<keyword evidence="1" id="KW-0812">Transmembrane</keyword>
<reference evidence="2 3" key="1">
    <citation type="journal article" date="2018" name="Nat. Genet.">
        <title>The Rosa genome provides new insights in the design of modern roses.</title>
        <authorList>
            <person name="Bendahmane M."/>
        </authorList>
    </citation>
    <scope>NUCLEOTIDE SEQUENCE [LARGE SCALE GENOMIC DNA]</scope>
    <source>
        <strain evidence="3">cv. Old Blush</strain>
    </source>
</reference>
<evidence type="ECO:0000256" key="1">
    <source>
        <dbReference type="SAM" id="Phobius"/>
    </source>
</evidence>
<name>A0A2P6RRQ4_ROSCH</name>
<keyword evidence="2" id="KW-0456">Lyase</keyword>
<evidence type="ECO:0000313" key="3">
    <source>
        <dbReference type="Proteomes" id="UP000238479"/>
    </source>
</evidence>
<proteinExistence type="predicted"/>
<protein>
    <submittedName>
        <fullName evidence="2">Putative phosphoenolpyruvate carboxylase</fullName>
        <ecNumber evidence="2">4.1.1.31</ecNumber>
    </submittedName>
</protein>
<dbReference type="AlphaFoldDB" id="A0A2P6RRQ4"/>
<dbReference type="Proteomes" id="UP000238479">
    <property type="component" value="Chromosome 2"/>
</dbReference>